<dbReference type="PROSITE" id="PS00409">
    <property type="entry name" value="PROKAR_NTER_METHYL"/>
    <property type="match status" value="1"/>
</dbReference>
<sequence length="236" mass="26138">MRAHRPPSPRRAALRGLSLLEVLLGLSIGLFVAASATVLLHQLLGENRRLLLQLRLERQVQTVADLVLRDLRRAGHWARADEGIKRLGQLPPDNPYARIDDALPERPGDTLRFAYADADSAAAGVQANEQAGFRLRDGIVDMRLGGRWQPLTDPASITVTAFELSLHQRALDLERHCDTPRPQGRCLPGETCPPRLLQRRVALRLEAQSAQEPALRHALRGEVALRNEVVEGVCPL</sequence>
<dbReference type="Proteomes" id="UP000574067">
    <property type="component" value="Unassembled WGS sequence"/>
</dbReference>
<organism evidence="2 3">
    <name type="scientific">Azohydromonas caseinilytica</name>
    <dbReference type="NCBI Taxonomy" id="2728836"/>
    <lineage>
        <taxon>Bacteria</taxon>
        <taxon>Pseudomonadati</taxon>
        <taxon>Pseudomonadota</taxon>
        <taxon>Betaproteobacteria</taxon>
        <taxon>Burkholderiales</taxon>
        <taxon>Sphaerotilaceae</taxon>
        <taxon>Azohydromonas</taxon>
    </lineage>
</organism>
<keyword evidence="1" id="KW-0812">Transmembrane</keyword>
<accession>A0A848F7I6</accession>
<dbReference type="EMBL" id="JABBFW010000003">
    <property type="protein sequence ID" value="NML14716.1"/>
    <property type="molecule type" value="Genomic_DNA"/>
</dbReference>
<reference evidence="2 3" key="1">
    <citation type="submission" date="2020-04" db="EMBL/GenBank/DDBJ databases">
        <title>Azohydromonas sp. isolated from soil.</title>
        <authorList>
            <person name="Dahal R.H."/>
        </authorList>
    </citation>
    <scope>NUCLEOTIDE SEQUENCE [LARGE SCALE GENOMIC DNA]</scope>
    <source>
        <strain evidence="2 3">G-1-1-14</strain>
    </source>
</reference>
<evidence type="ECO:0000313" key="2">
    <source>
        <dbReference type="EMBL" id="NML14716.1"/>
    </source>
</evidence>
<proteinExistence type="predicted"/>
<comment type="caution">
    <text evidence="2">The sequence shown here is derived from an EMBL/GenBank/DDBJ whole genome shotgun (WGS) entry which is preliminary data.</text>
</comment>
<evidence type="ECO:0008006" key="4">
    <source>
        <dbReference type="Google" id="ProtNLM"/>
    </source>
</evidence>
<feature type="transmembrane region" description="Helical" evidence="1">
    <location>
        <begin position="12"/>
        <end position="40"/>
    </location>
</feature>
<evidence type="ECO:0000256" key="1">
    <source>
        <dbReference type="SAM" id="Phobius"/>
    </source>
</evidence>
<dbReference type="InterPro" id="IPR012902">
    <property type="entry name" value="N_methyl_site"/>
</dbReference>
<name>A0A848F7I6_9BURK</name>
<keyword evidence="3" id="KW-1185">Reference proteome</keyword>
<protein>
    <recommendedName>
        <fullName evidence="4">Type IV pilus assembly protein PilW</fullName>
    </recommendedName>
</protein>
<dbReference type="AlphaFoldDB" id="A0A848F7I6"/>
<gene>
    <name evidence="2" type="ORF">HHL10_06970</name>
</gene>
<keyword evidence="1" id="KW-0472">Membrane</keyword>
<dbReference type="RefSeq" id="WP_169159611.1">
    <property type="nucleotide sequence ID" value="NZ_JABBFW010000003.1"/>
</dbReference>
<evidence type="ECO:0000313" key="3">
    <source>
        <dbReference type="Proteomes" id="UP000574067"/>
    </source>
</evidence>
<keyword evidence="1" id="KW-1133">Transmembrane helix</keyword>